<dbReference type="InterPro" id="IPR041805">
    <property type="entry name" value="ASMase/PPN1_MPP"/>
</dbReference>
<evidence type="ECO:0000256" key="6">
    <source>
        <dbReference type="ARBA" id="ARBA00022729"/>
    </source>
</evidence>
<evidence type="ECO:0000256" key="3">
    <source>
        <dbReference type="ARBA" id="ARBA00008234"/>
    </source>
</evidence>
<evidence type="ECO:0000256" key="7">
    <source>
        <dbReference type="ARBA" id="ARBA00022801"/>
    </source>
</evidence>
<comment type="similarity">
    <text evidence="3">Belongs to the acid sphingomyelinase family.</text>
</comment>
<dbReference type="GO" id="GO:0005615">
    <property type="term" value="C:extracellular space"/>
    <property type="evidence" value="ECO:0007669"/>
    <property type="project" value="TreeGrafter"/>
</dbReference>
<evidence type="ECO:0000313" key="13">
    <source>
        <dbReference type="EnsemblMetazoa" id="CJA15456.1"/>
    </source>
</evidence>
<evidence type="ECO:0000313" key="14">
    <source>
        <dbReference type="Proteomes" id="UP000005237"/>
    </source>
</evidence>
<comment type="cofactor">
    <cofactor evidence="1">
        <name>Zn(2+)</name>
        <dbReference type="ChEBI" id="CHEBI:29105"/>
    </cofactor>
</comment>
<evidence type="ECO:0000256" key="5">
    <source>
        <dbReference type="ARBA" id="ARBA00022723"/>
    </source>
</evidence>
<dbReference type="PANTHER" id="PTHR10340:SF57">
    <property type="entry name" value="METALLOPHOS DOMAIN-CONTAINING PROTEIN"/>
    <property type="match status" value="1"/>
</dbReference>
<dbReference type="InterPro" id="IPR004843">
    <property type="entry name" value="Calcineurin-like_PHP"/>
</dbReference>
<dbReference type="CDD" id="cd00842">
    <property type="entry name" value="MPP_ASMase"/>
    <property type="match status" value="1"/>
</dbReference>
<evidence type="ECO:0000256" key="4">
    <source>
        <dbReference type="ARBA" id="ARBA00022525"/>
    </source>
</evidence>
<accession>A0A8R1DZD3</accession>
<dbReference type="Proteomes" id="UP000005237">
    <property type="component" value="Unassembled WGS sequence"/>
</dbReference>
<evidence type="ECO:0000256" key="9">
    <source>
        <dbReference type="ARBA" id="ARBA00023180"/>
    </source>
</evidence>
<dbReference type="AlphaFoldDB" id="A0A8R1DZD3"/>
<dbReference type="PANTHER" id="PTHR10340">
    <property type="entry name" value="SPHINGOMYELIN PHOSPHODIESTERASE"/>
    <property type="match status" value="1"/>
</dbReference>
<evidence type="ECO:0000256" key="10">
    <source>
        <dbReference type="SAM" id="SignalP"/>
    </source>
</evidence>
<dbReference type="EnsemblMetazoa" id="CJA15456.1">
    <property type="protein sequence ID" value="CJA15456.1"/>
    <property type="gene ID" value="WBGene00134660"/>
</dbReference>
<keyword evidence="14" id="KW-1185">Reference proteome</keyword>
<evidence type="ECO:0000256" key="1">
    <source>
        <dbReference type="ARBA" id="ARBA00001947"/>
    </source>
</evidence>
<dbReference type="Gene3D" id="3.60.21.10">
    <property type="match status" value="1"/>
</dbReference>
<feature type="domain" description="Calcineurin-like phosphoesterase" evidence="11">
    <location>
        <begin position="26"/>
        <end position="287"/>
    </location>
</feature>
<evidence type="ECO:0000256" key="2">
    <source>
        <dbReference type="ARBA" id="ARBA00004613"/>
    </source>
</evidence>
<dbReference type="GO" id="GO:0008081">
    <property type="term" value="F:phosphoric diester hydrolase activity"/>
    <property type="evidence" value="ECO:0007669"/>
    <property type="project" value="TreeGrafter"/>
</dbReference>
<dbReference type="SUPFAM" id="SSF56300">
    <property type="entry name" value="Metallo-dependent phosphatases"/>
    <property type="match status" value="1"/>
</dbReference>
<feature type="signal peptide" evidence="10">
    <location>
        <begin position="1"/>
        <end position="21"/>
    </location>
</feature>
<dbReference type="GO" id="GO:0046872">
    <property type="term" value="F:metal ion binding"/>
    <property type="evidence" value="ECO:0007669"/>
    <property type="project" value="UniProtKB-KW"/>
</dbReference>
<name>A0A8R1DZD3_CAEJA</name>
<keyword evidence="6 10" id="KW-0732">Signal</keyword>
<keyword evidence="9" id="KW-0325">Glycoprotein</keyword>
<keyword evidence="8" id="KW-0862">Zinc</keyword>
<feature type="chain" id="PRO_5035737810" evidence="10">
    <location>
        <begin position="22"/>
        <end position="462"/>
    </location>
</feature>
<keyword evidence="7" id="KW-0378">Hydrolase</keyword>
<keyword evidence="5" id="KW-0479">Metal-binding</keyword>
<dbReference type="InterPro" id="IPR045473">
    <property type="entry name" value="ASM_C"/>
</dbReference>
<dbReference type="Pfam" id="PF00149">
    <property type="entry name" value="Metallophos"/>
    <property type="match status" value="1"/>
</dbReference>
<evidence type="ECO:0000256" key="8">
    <source>
        <dbReference type="ARBA" id="ARBA00022833"/>
    </source>
</evidence>
<reference evidence="14" key="1">
    <citation type="submission" date="2010-08" db="EMBL/GenBank/DDBJ databases">
        <authorList>
            <consortium name="Caenorhabditis japonica Sequencing Consortium"/>
            <person name="Wilson R.K."/>
        </authorList>
    </citation>
    <scope>NUCLEOTIDE SEQUENCE [LARGE SCALE GENOMIC DNA]</scope>
    <source>
        <strain evidence="14">DF5081</strain>
    </source>
</reference>
<reference evidence="13" key="2">
    <citation type="submission" date="2022-06" db="UniProtKB">
        <authorList>
            <consortium name="EnsemblMetazoa"/>
        </authorList>
    </citation>
    <scope>IDENTIFICATION</scope>
    <source>
        <strain evidence="13">DF5081</strain>
    </source>
</reference>
<sequence length="462" mass="53294">MWPNLLMYLLILASIPTRLETEAYQVLHLADFHLDIDYSIHGNNKKMCHEDGVQRNETLGEYGDYMCDAPKPLVQHAIDEAARLFPNPDLIIWTGDNVAHIEGYGWEVVLDAVNQTTSLLFSRFPGKTILPTFGNHDYAPSNSFVSESSLYTATWQLWKEKLGDQNKETFLKGGYYKYRLRNATAVVLNTNLYYMANNAYVNFTDKNDPADQFAFLENELANAERCPNRITENCTSTIHIVAHIGPGVFERTPNFTWFRDEYNERFLNLTVRYANSIGWMIFGHHHTDTFHLIKDSKENVVQLALMAPAVTPWFSDLPGAGANNPTFRVYDTDAYSKIEDIHTYYINLDELNKNSTTPFVFEYSFKDAYNIQGDINPNSMSDLLQKFKTDDNLFKKYIEYNTAFWKPEMPVGVYRGAQLCSMEYSDYPRYYNCLAEYSKSSEPSLKLPIFSLLAIIYTELFL</sequence>
<protein>
    <submittedName>
        <fullName evidence="13">Metallophos domain-containing protein</fullName>
    </submittedName>
</protein>
<evidence type="ECO:0000259" key="11">
    <source>
        <dbReference type="Pfam" id="PF00149"/>
    </source>
</evidence>
<proteinExistence type="inferred from homology"/>
<organism evidence="13 14">
    <name type="scientific">Caenorhabditis japonica</name>
    <dbReference type="NCBI Taxonomy" id="281687"/>
    <lineage>
        <taxon>Eukaryota</taxon>
        <taxon>Metazoa</taxon>
        <taxon>Ecdysozoa</taxon>
        <taxon>Nematoda</taxon>
        <taxon>Chromadorea</taxon>
        <taxon>Rhabditida</taxon>
        <taxon>Rhabditina</taxon>
        <taxon>Rhabditomorpha</taxon>
        <taxon>Rhabditoidea</taxon>
        <taxon>Rhabditidae</taxon>
        <taxon>Peloderinae</taxon>
        <taxon>Caenorhabditis</taxon>
    </lineage>
</organism>
<dbReference type="InterPro" id="IPR029052">
    <property type="entry name" value="Metallo-depent_PP-like"/>
</dbReference>
<feature type="domain" description="Sphingomyelin phosphodiesterase C-terminal" evidence="12">
    <location>
        <begin position="301"/>
        <end position="438"/>
    </location>
</feature>
<keyword evidence="4" id="KW-0964">Secreted</keyword>
<comment type="subcellular location">
    <subcellularLocation>
        <location evidence="2">Secreted</location>
    </subcellularLocation>
</comment>
<dbReference type="Pfam" id="PF19272">
    <property type="entry name" value="ASMase_C"/>
    <property type="match status" value="1"/>
</dbReference>
<evidence type="ECO:0000259" key="12">
    <source>
        <dbReference type="Pfam" id="PF19272"/>
    </source>
</evidence>